<proteinExistence type="predicted"/>
<evidence type="ECO:0000313" key="2">
    <source>
        <dbReference type="EMBL" id="NEA18158.1"/>
    </source>
</evidence>
<keyword evidence="1" id="KW-0812">Transmembrane</keyword>
<feature type="transmembrane region" description="Helical" evidence="1">
    <location>
        <begin position="62"/>
        <end position="83"/>
    </location>
</feature>
<organism evidence="2 3">
    <name type="scientific">Streptomyces halstedii</name>
    <dbReference type="NCBI Taxonomy" id="1944"/>
    <lineage>
        <taxon>Bacteria</taxon>
        <taxon>Bacillati</taxon>
        <taxon>Actinomycetota</taxon>
        <taxon>Actinomycetes</taxon>
        <taxon>Kitasatosporales</taxon>
        <taxon>Streptomycetaceae</taxon>
        <taxon>Streptomyces</taxon>
    </lineage>
</organism>
<gene>
    <name evidence="2" type="ORF">G3I29_22125</name>
</gene>
<reference evidence="2 3" key="1">
    <citation type="submission" date="2020-01" db="EMBL/GenBank/DDBJ databases">
        <title>Insect and environment-associated Actinomycetes.</title>
        <authorList>
            <person name="Currrie C."/>
            <person name="Chevrette M."/>
            <person name="Carlson C."/>
            <person name="Stubbendieck R."/>
            <person name="Wendt-Pienkowski E."/>
        </authorList>
    </citation>
    <scope>NUCLEOTIDE SEQUENCE [LARGE SCALE GENOMIC DNA]</scope>
    <source>
        <strain evidence="2 3">SID11342</strain>
    </source>
</reference>
<name>A0A6N9U3D4_STRHA</name>
<protein>
    <submittedName>
        <fullName evidence="2">Uncharacterized protein</fullName>
    </submittedName>
</protein>
<comment type="caution">
    <text evidence="2">The sequence shown here is derived from an EMBL/GenBank/DDBJ whole genome shotgun (WGS) entry which is preliminary data.</text>
</comment>
<feature type="transmembrane region" description="Helical" evidence="1">
    <location>
        <begin position="12"/>
        <end position="31"/>
    </location>
</feature>
<dbReference type="Proteomes" id="UP000471293">
    <property type="component" value="Unassembled WGS sequence"/>
</dbReference>
<evidence type="ECO:0000313" key="3">
    <source>
        <dbReference type="Proteomes" id="UP000471293"/>
    </source>
</evidence>
<dbReference type="AlphaFoldDB" id="A0A6N9U3D4"/>
<dbReference type="EMBL" id="JAAGLQ010000475">
    <property type="protein sequence ID" value="NEA18158.1"/>
    <property type="molecule type" value="Genomic_DNA"/>
</dbReference>
<dbReference type="RefSeq" id="WP_164347028.1">
    <property type="nucleotide sequence ID" value="NZ_JAAGLQ010000475.1"/>
</dbReference>
<keyword evidence="1" id="KW-0472">Membrane</keyword>
<evidence type="ECO:0000256" key="1">
    <source>
        <dbReference type="SAM" id="Phobius"/>
    </source>
</evidence>
<keyword evidence="1" id="KW-1133">Transmembrane helix</keyword>
<sequence length="87" mass="8457">MAAPEQADSPASLYGVASSVLGVTSLAATVLADYAGIALPSLCGSLAVTFAVLGLTKRLNRAQCAVGLVTGGLGVLHPVFLVATSGG</sequence>
<feature type="transmembrane region" description="Helical" evidence="1">
    <location>
        <begin position="37"/>
        <end position="55"/>
    </location>
</feature>
<accession>A0A6N9U3D4</accession>